<dbReference type="EMBL" id="CM023484">
    <property type="protein sequence ID" value="KAH6933656.1"/>
    <property type="molecule type" value="Genomic_DNA"/>
</dbReference>
<name>A0ACB7SHZ5_HYAAI</name>
<reference evidence="1" key="1">
    <citation type="submission" date="2020-05" db="EMBL/GenBank/DDBJ databases">
        <title>Large-scale comparative analyses of tick genomes elucidate their genetic diversity and vector capacities.</title>
        <authorList>
            <person name="Jia N."/>
            <person name="Wang J."/>
            <person name="Shi W."/>
            <person name="Du L."/>
            <person name="Sun Y."/>
            <person name="Zhan W."/>
            <person name="Jiang J."/>
            <person name="Wang Q."/>
            <person name="Zhang B."/>
            <person name="Ji P."/>
            <person name="Sakyi L.B."/>
            <person name="Cui X."/>
            <person name="Yuan T."/>
            <person name="Jiang B."/>
            <person name="Yang W."/>
            <person name="Lam T.T.-Y."/>
            <person name="Chang Q."/>
            <person name="Ding S."/>
            <person name="Wang X."/>
            <person name="Zhu J."/>
            <person name="Ruan X."/>
            <person name="Zhao L."/>
            <person name="Wei J."/>
            <person name="Que T."/>
            <person name="Du C."/>
            <person name="Cheng J."/>
            <person name="Dai P."/>
            <person name="Han X."/>
            <person name="Huang E."/>
            <person name="Gao Y."/>
            <person name="Liu J."/>
            <person name="Shao H."/>
            <person name="Ye R."/>
            <person name="Li L."/>
            <person name="Wei W."/>
            <person name="Wang X."/>
            <person name="Wang C."/>
            <person name="Yang T."/>
            <person name="Huo Q."/>
            <person name="Li W."/>
            <person name="Guo W."/>
            <person name="Chen H."/>
            <person name="Zhou L."/>
            <person name="Ni X."/>
            <person name="Tian J."/>
            <person name="Zhou Y."/>
            <person name="Sheng Y."/>
            <person name="Liu T."/>
            <person name="Pan Y."/>
            <person name="Xia L."/>
            <person name="Li J."/>
            <person name="Zhao F."/>
            <person name="Cao W."/>
        </authorList>
    </citation>
    <scope>NUCLEOTIDE SEQUENCE</scope>
    <source>
        <strain evidence="1">Hyas-2018</strain>
    </source>
</reference>
<evidence type="ECO:0000313" key="1">
    <source>
        <dbReference type="EMBL" id="KAH6933656.1"/>
    </source>
</evidence>
<comment type="caution">
    <text evidence="1">The sequence shown here is derived from an EMBL/GenBank/DDBJ whole genome shotgun (WGS) entry which is preliminary data.</text>
</comment>
<accession>A0ACB7SHZ5</accession>
<sequence>MEWAHGRSTVKGTGLANRASEVGLKLITDPRFPTRRGDSVKRDTTPDLVFLRDAVGEWGNLQEDLGSDHYLLETLIEVRPTPPFRHKYVDWDLFRRIREEEASDDDDFAGLLARLQQAVERATKEIETQLAVPKMDSK</sequence>
<organism evidence="1 2">
    <name type="scientific">Hyalomma asiaticum</name>
    <name type="common">Tick</name>
    <dbReference type="NCBI Taxonomy" id="266040"/>
    <lineage>
        <taxon>Eukaryota</taxon>
        <taxon>Metazoa</taxon>
        <taxon>Ecdysozoa</taxon>
        <taxon>Arthropoda</taxon>
        <taxon>Chelicerata</taxon>
        <taxon>Arachnida</taxon>
        <taxon>Acari</taxon>
        <taxon>Parasitiformes</taxon>
        <taxon>Ixodida</taxon>
        <taxon>Ixodoidea</taxon>
        <taxon>Ixodidae</taxon>
        <taxon>Hyalomminae</taxon>
        <taxon>Hyalomma</taxon>
    </lineage>
</organism>
<proteinExistence type="predicted"/>
<evidence type="ECO:0000313" key="2">
    <source>
        <dbReference type="Proteomes" id="UP000821845"/>
    </source>
</evidence>
<protein>
    <submittedName>
        <fullName evidence="1">Uncharacterized protein</fullName>
    </submittedName>
</protein>
<dbReference type="Proteomes" id="UP000821845">
    <property type="component" value="Chromosome 4"/>
</dbReference>
<keyword evidence="2" id="KW-1185">Reference proteome</keyword>
<gene>
    <name evidence="1" type="ORF">HPB50_017421</name>
</gene>